<feature type="transmembrane region" description="Helical" evidence="6">
    <location>
        <begin position="365"/>
        <end position="384"/>
    </location>
</feature>
<dbReference type="InterPro" id="IPR002781">
    <property type="entry name" value="TM_pro_TauE-like"/>
</dbReference>
<dbReference type="PANTHER" id="PTHR14255:SF3">
    <property type="entry name" value="SULFITE EXPORTER TAUE_SAFE FAMILY PROTEIN 5-RELATED"/>
    <property type="match status" value="1"/>
</dbReference>
<accession>A0A078A0R5</accession>
<dbReference type="PANTHER" id="PTHR14255">
    <property type="entry name" value="CEREBLON"/>
    <property type="match status" value="1"/>
</dbReference>
<feature type="transmembrane region" description="Helical" evidence="6">
    <location>
        <begin position="31"/>
        <end position="48"/>
    </location>
</feature>
<feature type="transmembrane region" description="Helical" evidence="6">
    <location>
        <begin position="60"/>
        <end position="85"/>
    </location>
</feature>
<evidence type="ECO:0000256" key="2">
    <source>
        <dbReference type="ARBA" id="ARBA00022692"/>
    </source>
</evidence>
<keyword evidence="8" id="KW-1185">Reference proteome</keyword>
<evidence type="ECO:0000256" key="5">
    <source>
        <dbReference type="SAM" id="MobiDB-lite"/>
    </source>
</evidence>
<dbReference type="EMBL" id="CCKQ01003909">
    <property type="protein sequence ID" value="CDW75048.1"/>
    <property type="molecule type" value="Genomic_DNA"/>
</dbReference>
<dbReference type="AlphaFoldDB" id="A0A078A0R5"/>
<gene>
    <name evidence="7" type="primary">Contig1853.g2003</name>
    <name evidence="7" type="ORF">STYLEM_4034</name>
</gene>
<proteinExistence type="predicted"/>
<evidence type="ECO:0000256" key="6">
    <source>
        <dbReference type="SAM" id="Phobius"/>
    </source>
</evidence>
<feature type="region of interest" description="Disordered" evidence="5">
    <location>
        <begin position="135"/>
        <end position="160"/>
    </location>
</feature>
<feature type="transmembrane region" description="Helical" evidence="6">
    <location>
        <begin position="91"/>
        <end position="110"/>
    </location>
</feature>
<feature type="transmembrane region" description="Helical" evidence="6">
    <location>
        <begin position="300"/>
        <end position="327"/>
    </location>
</feature>
<keyword evidence="4 6" id="KW-0472">Membrane</keyword>
<feature type="transmembrane region" description="Helical" evidence="6">
    <location>
        <begin position="214"/>
        <end position="230"/>
    </location>
</feature>
<dbReference type="InParanoid" id="A0A078A0R5"/>
<reference evidence="7 8" key="1">
    <citation type="submission" date="2014-06" db="EMBL/GenBank/DDBJ databases">
        <authorList>
            <person name="Swart Estienne"/>
        </authorList>
    </citation>
    <scope>NUCLEOTIDE SEQUENCE [LARGE SCALE GENOMIC DNA]</scope>
    <source>
        <strain evidence="7 8">130c</strain>
    </source>
</reference>
<feature type="transmembrane region" description="Helical" evidence="6">
    <location>
        <begin position="396"/>
        <end position="418"/>
    </location>
</feature>
<keyword evidence="2 6" id="KW-0812">Transmembrane</keyword>
<dbReference type="GO" id="GO:0016567">
    <property type="term" value="P:protein ubiquitination"/>
    <property type="evidence" value="ECO:0007669"/>
    <property type="project" value="TreeGrafter"/>
</dbReference>
<keyword evidence="3 6" id="KW-1133">Transmembrane helix</keyword>
<sequence length="438" mass="48991">MGAFSVAGLGGGGVIIPFSMIFFDFNTKDAIAISNFGIFTGAISRYIYSLDKKHPEKENAVIIDYNLAILMLPTVMMGSLIGVYFNIMLPSILLSGILTILQLFIGFQSLMKGREMYKKETLKFQQQRLIQQKNQSTEQETLQPLNRNEQQSPNKIENTNTNYDKKVLNFEIEQQVDYPMIDRDQKDSKVSQLELRKLEKILASEKTNFQWEKHILCFMIFILVLCTNLLRGNKNVPSIVGVERCGPIDFIILLSFFIVCGLITVCALKIVRFQQILKIKYNIPIHESEIQFSQINTFKIILISFIGGWVSGALGIGGGGIINPVLISLGTPPSVATSTSMYMIIFSSAGSTATYLINGYINLPYALWVGILGSIGAAGGLALFDKFTKKYNRQSLIVFVLCGVMILTAFIVPIFSGLEIYQKLQRGESIFIFKSLCY</sequence>
<comment type="subcellular location">
    <subcellularLocation>
        <location evidence="1">Membrane</location>
        <topology evidence="1">Multi-pass membrane protein</topology>
    </subcellularLocation>
</comment>
<evidence type="ECO:0000313" key="8">
    <source>
        <dbReference type="Proteomes" id="UP000039865"/>
    </source>
</evidence>
<name>A0A078A0R5_STYLE</name>
<dbReference type="OMA" id="MGFKQPC"/>
<dbReference type="Pfam" id="PF01925">
    <property type="entry name" value="TauE"/>
    <property type="match status" value="2"/>
</dbReference>
<evidence type="ECO:0000256" key="3">
    <source>
        <dbReference type="ARBA" id="ARBA00022989"/>
    </source>
</evidence>
<dbReference type="Proteomes" id="UP000039865">
    <property type="component" value="Unassembled WGS sequence"/>
</dbReference>
<dbReference type="OrthoDB" id="301323at2759"/>
<evidence type="ECO:0000313" key="7">
    <source>
        <dbReference type="EMBL" id="CDW75048.1"/>
    </source>
</evidence>
<dbReference type="GO" id="GO:0016020">
    <property type="term" value="C:membrane"/>
    <property type="evidence" value="ECO:0007669"/>
    <property type="project" value="UniProtKB-SubCell"/>
</dbReference>
<dbReference type="GO" id="GO:0031464">
    <property type="term" value="C:Cul4A-RING E3 ubiquitin ligase complex"/>
    <property type="evidence" value="ECO:0007669"/>
    <property type="project" value="TreeGrafter"/>
</dbReference>
<evidence type="ECO:0000256" key="4">
    <source>
        <dbReference type="ARBA" id="ARBA00023136"/>
    </source>
</evidence>
<feature type="transmembrane region" description="Helical" evidence="6">
    <location>
        <begin position="7"/>
        <end position="25"/>
    </location>
</feature>
<evidence type="ECO:0000256" key="1">
    <source>
        <dbReference type="ARBA" id="ARBA00004141"/>
    </source>
</evidence>
<protein>
    <recommendedName>
        <fullName evidence="9">Sulfite exporter TauE/SafE</fullName>
    </recommendedName>
</protein>
<organism evidence="7 8">
    <name type="scientific">Stylonychia lemnae</name>
    <name type="common">Ciliate</name>
    <dbReference type="NCBI Taxonomy" id="5949"/>
    <lineage>
        <taxon>Eukaryota</taxon>
        <taxon>Sar</taxon>
        <taxon>Alveolata</taxon>
        <taxon>Ciliophora</taxon>
        <taxon>Intramacronucleata</taxon>
        <taxon>Spirotrichea</taxon>
        <taxon>Stichotrichia</taxon>
        <taxon>Sporadotrichida</taxon>
        <taxon>Oxytrichidae</taxon>
        <taxon>Stylonychinae</taxon>
        <taxon>Stylonychia</taxon>
    </lineage>
</organism>
<evidence type="ECO:0008006" key="9">
    <source>
        <dbReference type="Google" id="ProtNLM"/>
    </source>
</evidence>
<feature type="transmembrane region" description="Helical" evidence="6">
    <location>
        <begin position="250"/>
        <end position="271"/>
    </location>
</feature>